<dbReference type="PROSITE" id="PS50056">
    <property type="entry name" value="TYR_PHOSPHATASE_2"/>
    <property type="match status" value="1"/>
</dbReference>
<dbReference type="PROSITE" id="PS00383">
    <property type="entry name" value="TYR_PHOSPHATASE_1"/>
    <property type="match status" value="1"/>
</dbReference>
<feature type="domain" description="Tyrosine specific protein phosphatases" evidence="1">
    <location>
        <begin position="126"/>
        <end position="173"/>
    </location>
</feature>
<dbReference type="Proteomes" id="UP000555552">
    <property type="component" value="Unassembled WGS sequence"/>
</dbReference>
<dbReference type="Gene3D" id="3.90.190.10">
    <property type="entry name" value="Protein tyrosine phosphatase superfamily"/>
    <property type="match status" value="1"/>
</dbReference>
<dbReference type="GO" id="GO:0004721">
    <property type="term" value="F:phosphoprotein phosphatase activity"/>
    <property type="evidence" value="ECO:0007669"/>
    <property type="project" value="InterPro"/>
</dbReference>
<dbReference type="AlphaFoldDB" id="A0A849BLA5"/>
<protein>
    <submittedName>
        <fullName evidence="2">Tyrosine-protein phosphatase</fullName>
    </submittedName>
</protein>
<proteinExistence type="predicted"/>
<name>A0A849BLA5_9ACTN</name>
<reference evidence="2 3" key="1">
    <citation type="submission" date="2020-05" db="EMBL/GenBank/DDBJ databases">
        <title>MicrobeNet Type strains.</title>
        <authorList>
            <person name="Nicholson A.C."/>
        </authorList>
    </citation>
    <scope>NUCLEOTIDE SEQUENCE [LARGE SCALE GENOMIC DNA]</scope>
    <source>
        <strain evidence="2 3">JCM 14547</strain>
    </source>
</reference>
<dbReference type="InterPro" id="IPR016130">
    <property type="entry name" value="Tyr_Pase_AS"/>
</dbReference>
<comment type="caution">
    <text evidence="2">The sequence shown here is derived from an EMBL/GenBank/DDBJ whole genome shotgun (WGS) entry which is preliminary data.</text>
</comment>
<gene>
    <name evidence="2" type="ORF">HLB09_03185</name>
</gene>
<organism evidence="2 3">
    <name type="scientific">Pseudokineococcus marinus</name>
    <dbReference type="NCBI Taxonomy" id="351215"/>
    <lineage>
        <taxon>Bacteria</taxon>
        <taxon>Bacillati</taxon>
        <taxon>Actinomycetota</taxon>
        <taxon>Actinomycetes</taxon>
        <taxon>Kineosporiales</taxon>
        <taxon>Kineosporiaceae</taxon>
        <taxon>Pseudokineococcus</taxon>
    </lineage>
</organism>
<accession>A0A849BLA5</accession>
<dbReference type="Pfam" id="PF13350">
    <property type="entry name" value="Y_phosphatase3"/>
    <property type="match status" value="1"/>
</dbReference>
<dbReference type="InterPro" id="IPR000387">
    <property type="entry name" value="Tyr_Pase_dom"/>
</dbReference>
<keyword evidence="3" id="KW-1185">Reference proteome</keyword>
<evidence type="ECO:0000313" key="3">
    <source>
        <dbReference type="Proteomes" id="UP000555552"/>
    </source>
</evidence>
<dbReference type="EMBL" id="JABEMA010000020">
    <property type="protein sequence ID" value="NNH22105.1"/>
    <property type="molecule type" value="Genomic_DNA"/>
</dbReference>
<dbReference type="SUPFAM" id="SSF52799">
    <property type="entry name" value="(Phosphotyrosine protein) phosphatases II"/>
    <property type="match status" value="1"/>
</dbReference>
<dbReference type="RefSeq" id="WP_171201959.1">
    <property type="nucleotide sequence ID" value="NZ_BAAANP010000023.1"/>
</dbReference>
<dbReference type="InterPro" id="IPR029021">
    <property type="entry name" value="Prot-tyrosine_phosphatase-like"/>
</dbReference>
<evidence type="ECO:0000259" key="1">
    <source>
        <dbReference type="PROSITE" id="PS50056"/>
    </source>
</evidence>
<evidence type="ECO:0000313" key="2">
    <source>
        <dbReference type="EMBL" id="NNH22105.1"/>
    </source>
</evidence>
<sequence length="255" mass="27013">MATPGHAVVGQDGWLGLWNARDLGGTRAGSGDVMREGALVRSEAPVLLDELGWNQVAAHGVHTVVDLRTSQEAAEKPSTPGGVDVDVVNISLEEGLEDDEQFSAWSSSRLIGTPLYYEPFLQRWPERCVQALQAVAEAGPGGVLVHCAKGRDRTGLVVALVLLVCEVGVEEIVADYADSGRRLAGPIARAAGAPDESEETRRVLANHGFIDAAAAMRHFLRTADPLGRLRAAGLRPGDEAALRARMLRGAGSDAR</sequence>
<dbReference type="InterPro" id="IPR026893">
    <property type="entry name" value="Tyr/Ser_Pase_IphP-type"/>
</dbReference>